<dbReference type="Proteomes" id="UP000662747">
    <property type="component" value="Chromosome"/>
</dbReference>
<evidence type="ECO:0008006" key="3">
    <source>
        <dbReference type="Google" id="ProtNLM"/>
    </source>
</evidence>
<reference evidence="1 2" key="1">
    <citation type="submission" date="2021-02" db="EMBL/GenBank/DDBJ databases">
        <title>De Novo genome assembly of isolated myxobacteria.</title>
        <authorList>
            <person name="Stevens D.C."/>
        </authorList>
    </citation>
    <scope>NUCLEOTIDE SEQUENCE [LARGE SCALE GENOMIC DNA]</scope>
    <source>
        <strain evidence="2">SCPEA02</strain>
    </source>
</reference>
<dbReference type="EMBL" id="CP071090">
    <property type="protein sequence ID" value="QSQ25068.1"/>
    <property type="molecule type" value="Genomic_DNA"/>
</dbReference>
<evidence type="ECO:0000313" key="1">
    <source>
        <dbReference type="EMBL" id="QSQ25068.1"/>
    </source>
</evidence>
<evidence type="ECO:0000313" key="2">
    <source>
        <dbReference type="Proteomes" id="UP000662747"/>
    </source>
</evidence>
<accession>A0ABX7P3P4</accession>
<name>A0ABX7P3P4_9BACT</name>
<dbReference type="RefSeq" id="WP_206726625.1">
    <property type="nucleotide sequence ID" value="NZ_CP071090.1"/>
</dbReference>
<protein>
    <recommendedName>
        <fullName evidence="3">Lipoprotein</fullName>
    </recommendedName>
</protein>
<proteinExistence type="predicted"/>
<sequence>MKKPYLMVALLALLGGCVTTPPSVGEAGPTLPDEQAEEAYQAVLAKYSGRDEIYDGFDTRLFAGATLQTPAFREARVRRQAAFQALPANTVEKMLADERAAAAKANEFFLGVHLNEYRYGYFDQKPPMWHIALVTPTGEVTPTRVLRLGRVDLDMRAYYPYTGVFWVGWKLEFPTTLSNGDPVIPPGTKQVLLRVASSLGKAEMVMAAE</sequence>
<keyword evidence="2" id="KW-1185">Reference proteome</keyword>
<dbReference type="PROSITE" id="PS51257">
    <property type="entry name" value="PROKAR_LIPOPROTEIN"/>
    <property type="match status" value="1"/>
</dbReference>
<gene>
    <name evidence="1" type="ORF">JY651_09105</name>
</gene>
<organism evidence="1 2">
    <name type="scientific">Pyxidicoccus parkwayensis</name>
    <dbReference type="NCBI Taxonomy" id="2813578"/>
    <lineage>
        <taxon>Bacteria</taxon>
        <taxon>Pseudomonadati</taxon>
        <taxon>Myxococcota</taxon>
        <taxon>Myxococcia</taxon>
        <taxon>Myxococcales</taxon>
        <taxon>Cystobacterineae</taxon>
        <taxon>Myxococcaceae</taxon>
        <taxon>Pyxidicoccus</taxon>
    </lineage>
</organism>